<protein>
    <submittedName>
        <fullName evidence="5">Actinorhodin polyketide synthase</fullName>
    </submittedName>
    <submittedName>
        <fullName evidence="4">Acyl carrier protein</fullName>
    </submittedName>
</protein>
<dbReference type="Gene3D" id="1.10.1200.10">
    <property type="entry name" value="ACP-like"/>
    <property type="match status" value="1"/>
</dbReference>
<dbReference type="Proteomes" id="UP000271291">
    <property type="component" value="Chromosome"/>
</dbReference>
<dbReference type="Proteomes" id="UP000501753">
    <property type="component" value="Chromosome"/>
</dbReference>
<dbReference type="KEGG" id="sgd:ELQ87_00825"/>
<evidence type="ECO:0000313" key="5">
    <source>
        <dbReference type="EMBL" id="QCN90148.1"/>
    </source>
</evidence>
<feature type="domain" description="Carrier" evidence="3">
    <location>
        <begin position="30"/>
        <end position="78"/>
    </location>
</feature>
<reference evidence="4 6" key="2">
    <citation type="submission" date="2018-12" db="EMBL/GenBank/DDBJ databases">
        <title>Streptomyces griseoviridis F1-27 complete genome.</title>
        <authorList>
            <person name="Mariita R.M."/>
            <person name="Sello J.K."/>
        </authorList>
    </citation>
    <scope>NUCLEOTIDE SEQUENCE [LARGE SCALE GENOMIC DNA]</scope>
    <source>
        <strain evidence="4 6">F1-27</strain>
    </source>
</reference>
<dbReference type="EMBL" id="CP034687">
    <property type="protein sequence ID" value="AZS82999.1"/>
    <property type="molecule type" value="Genomic_DNA"/>
</dbReference>
<keyword evidence="2" id="KW-0597">Phosphoprotein</keyword>
<evidence type="ECO:0000256" key="2">
    <source>
        <dbReference type="ARBA" id="ARBA00022553"/>
    </source>
</evidence>
<evidence type="ECO:0000259" key="3">
    <source>
        <dbReference type="Pfam" id="PF00550"/>
    </source>
</evidence>
<evidence type="ECO:0000313" key="6">
    <source>
        <dbReference type="Proteomes" id="UP000271291"/>
    </source>
</evidence>
<dbReference type="InterPro" id="IPR009081">
    <property type="entry name" value="PP-bd_ACP"/>
</dbReference>
<sequence>MSTHAFTIDDLKRILHTSAGVPEGVDFDGDILDTAFDSLGYESLALLETCGSIEREFKVSIDDDTLTITDTPRTLLRLVNHQLVAPSAS</sequence>
<dbReference type="Pfam" id="PF00550">
    <property type="entry name" value="PP-binding"/>
    <property type="match status" value="1"/>
</dbReference>
<organism evidence="4 6">
    <name type="scientific">Streptomyces griseoviridis</name>
    <dbReference type="NCBI Taxonomy" id="45398"/>
    <lineage>
        <taxon>Bacteria</taxon>
        <taxon>Bacillati</taxon>
        <taxon>Actinomycetota</taxon>
        <taxon>Actinomycetes</taxon>
        <taxon>Kitasatosporales</taxon>
        <taxon>Streptomycetaceae</taxon>
        <taxon>Streptomyces</taxon>
    </lineage>
</organism>
<evidence type="ECO:0000313" key="7">
    <source>
        <dbReference type="Proteomes" id="UP000501753"/>
    </source>
</evidence>
<evidence type="ECO:0000256" key="1">
    <source>
        <dbReference type="ARBA" id="ARBA00022450"/>
    </source>
</evidence>
<evidence type="ECO:0000313" key="4">
    <source>
        <dbReference type="EMBL" id="AZS82999.1"/>
    </source>
</evidence>
<proteinExistence type="predicted"/>
<gene>
    <name evidence="5" type="ORF">DDJ31_38535</name>
    <name evidence="4" type="ORF">ELQ87_00825</name>
</gene>
<dbReference type="InterPro" id="IPR036736">
    <property type="entry name" value="ACP-like_sf"/>
</dbReference>
<keyword evidence="1" id="KW-0596">Phosphopantetheine</keyword>
<dbReference type="OrthoDB" id="3537906at2"/>
<dbReference type="EMBL" id="CP029078">
    <property type="protein sequence ID" value="QCN90148.1"/>
    <property type="molecule type" value="Genomic_DNA"/>
</dbReference>
<dbReference type="InterPro" id="IPR006162">
    <property type="entry name" value="Ppantetheine_attach_site"/>
</dbReference>
<keyword evidence="7" id="KW-1185">Reference proteome</keyword>
<dbReference type="AlphaFoldDB" id="A0A3S9Z5P8"/>
<accession>A0A3S9Z5P8</accession>
<dbReference type="RefSeq" id="WP_127175915.1">
    <property type="nucleotide sequence ID" value="NZ_CP029078.1"/>
</dbReference>
<dbReference type="SUPFAM" id="SSF47336">
    <property type="entry name" value="ACP-like"/>
    <property type="match status" value="1"/>
</dbReference>
<reference evidence="5 7" key="1">
    <citation type="submission" date="2018-04" db="EMBL/GenBank/DDBJ databases">
        <title>Complete genome sequences of Streptomyces griseoviridis K61 and characterization of antagonistic properties of biological control agents.</title>
        <authorList>
            <person name="Mariita R.M."/>
            <person name="Sello J.K."/>
        </authorList>
    </citation>
    <scope>NUCLEOTIDE SEQUENCE [LARGE SCALE GENOMIC DNA]</scope>
    <source>
        <strain evidence="5 7">K61</strain>
    </source>
</reference>
<name>A0A3S9Z5P8_STRGD</name>
<dbReference type="PROSITE" id="PS00012">
    <property type="entry name" value="PHOSPHOPANTETHEINE"/>
    <property type="match status" value="1"/>
</dbReference>